<evidence type="ECO:0000256" key="2">
    <source>
        <dbReference type="SAM" id="SignalP"/>
    </source>
</evidence>
<name>A0A1B7JNV6_9ENTR</name>
<organism evidence="3 4">
    <name type="scientific">Kluyvera georgiana ATCC 51603</name>
    <dbReference type="NCBI Taxonomy" id="1354264"/>
    <lineage>
        <taxon>Bacteria</taxon>
        <taxon>Pseudomonadati</taxon>
        <taxon>Pseudomonadota</taxon>
        <taxon>Gammaproteobacteria</taxon>
        <taxon>Enterobacterales</taxon>
        <taxon>Enterobacteriaceae</taxon>
        <taxon>Kluyvera</taxon>
    </lineage>
</organism>
<sequence length="110" mass="12794">MLKPAMFALAMVLAAPVITQAAEITLVPAVKLQIGDQDNNGRYWDGGHWRDHGWWNDHYEWRDNRWHAHTPPPPHHDNRGHDDHHDNRHDDHGHDNHGHGDDHRPPPGRH</sequence>
<dbReference type="Proteomes" id="UP000078386">
    <property type="component" value="Unassembled WGS sequence"/>
</dbReference>
<feature type="compositionally biased region" description="Basic and acidic residues" evidence="1">
    <location>
        <begin position="74"/>
        <end position="110"/>
    </location>
</feature>
<feature type="region of interest" description="Disordered" evidence="1">
    <location>
        <begin position="65"/>
        <end position="110"/>
    </location>
</feature>
<evidence type="ECO:0000313" key="4">
    <source>
        <dbReference type="Proteomes" id="UP000078386"/>
    </source>
</evidence>
<protein>
    <recommendedName>
        <fullName evidence="5">DUF2502 domain-containing protein</fullName>
    </recommendedName>
</protein>
<dbReference type="EMBL" id="LXEU01000068">
    <property type="protein sequence ID" value="OAT49599.1"/>
    <property type="molecule type" value="Genomic_DNA"/>
</dbReference>
<reference evidence="3 4" key="1">
    <citation type="submission" date="2016-04" db="EMBL/GenBank/DDBJ databases">
        <title>ATOL: Assembling a taxonomically balanced genome-scale reconstruction of the evolutionary history of the Enterobacteriaceae.</title>
        <authorList>
            <person name="Plunkett G.III."/>
            <person name="Neeno-Eckwall E.C."/>
            <person name="Glasner J.D."/>
            <person name="Perna N.T."/>
        </authorList>
    </citation>
    <scope>NUCLEOTIDE SEQUENCE [LARGE SCALE GENOMIC DNA]</scope>
    <source>
        <strain evidence="3 4">ATCC 51603</strain>
    </source>
</reference>
<keyword evidence="4" id="KW-1185">Reference proteome</keyword>
<keyword evidence="2" id="KW-0732">Signal</keyword>
<dbReference type="InterPro" id="IPR019638">
    <property type="entry name" value="DUF2502"/>
</dbReference>
<accession>A0A1B7JNV6</accession>
<dbReference type="PATRIC" id="fig|1354264.4.peg.3552"/>
<dbReference type="RefSeq" id="WP_064547249.1">
    <property type="nucleotide sequence ID" value="NZ_LXEU01000068.1"/>
</dbReference>
<evidence type="ECO:0008006" key="5">
    <source>
        <dbReference type="Google" id="ProtNLM"/>
    </source>
</evidence>
<evidence type="ECO:0000256" key="1">
    <source>
        <dbReference type="SAM" id="MobiDB-lite"/>
    </source>
</evidence>
<gene>
    <name evidence="3" type="ORF">M989_03416</name>
</gene>
<comment type="caution">
    <text evidence="3">The sequence shown here is derived from an EMBL/GenBank/DDBJ whole genome shotgun (WGS) entry which is preliminary data.</text>
</comment>
<feature type="chain" id="PRO_5008595472" description="DUF2502 domain-containing protein" evidence="2">
    <location>
        <begin position="22"/>
        <end position="110"/>
    </location>
</feature>
<dbReference type="Pfam" id="PF10697">
    <property type="entry name" value="DUF2502"/>
    <property type="match status" value="1"/>
</dbReference>
<evidence type="ECO:0000313" key="3">
    <source>
        <dbReference type="EMBL" id="OAT49599.1"/>
    </source>
</evidence>
<proteinExistence type="predicted"/>
<dbReference type="AlphaFoldDB" id="A0A1B7JNV6"/>
<feature type="signal peptide" evidence="2">
    <location>
        <begin position="1"/>
        <end position="21"/>
    </location>
</feature>